<name>A0A7X0D7U8_9ACTN</name>
<gene>
    <name evidence="1" type="ORF">HNR23_004903</name>
</gene>
<dbReference type="Proteomes" id="UP000546642">
    <property type="component" value="Unassembled WGS sequence"/>
</dbReference>
<accession>A0A7X0D7U8</accession>
<comment type="caution">
    <text evidence="1">The sequence shown here is derived from an EMBL/GenBank/DDBJ whole genome shotgun (WGS) entry which is preliminary data.</text>
</comment>
<evidence type="ECO:0000313" key="1">
    <source>
        <dbReference type="EMBL" id="MBB6174843.1"/>
    </source>
</evidence>
<dbReference type="EMBL" id="JACHDS010000001">
    <property type="protein sequence ID" value="MBB6174843.1"/>
    <property type="molecule type" value="Genomic_DNA"/>
</dbReference>
<sequence length="631" mass="70178">MTTLDVDNHGPGTVFAAESQVFYNGDEFIEIRPVSADEFQACEETRFVPPTGEWDETARKLSENRLLVLLGDLGSGRRTAALQRLRGLCETSRIYELEPVWSRPRDQLLPPVTRGNGYLLDMSEPTPHQPRSEFCKQLLHWVQKQEIYLIVTTTPEVWGDDRWAAGAEGTVARLGSPDARLLVERELRAIGMASRVAILSDSAFEPIWKSKPKAEGACRLAKIITKKAPDTDLPTDIANEYLDWREWIDKQLPDNLDARALLWSCAFCDGGKRKSVLRMAENLRRKLGQKRTAADILSDRPASKRLEDAKIERSEDVVRLAPKQHGLPAAVRRHLWDEYEDQVEVLKDWIVTQVASLPFDDAERVVDAVLSLVIEYRDDDLLKKLRDALTGARRPLAVHALSRAALDPRFGAHVRGRLYTWLAHSPSQELVDLVAEVCGGAFGEQKPTMALVRLRRAALKSQPGSLALANAFTNLATHYPSQVLGAIKDWFADSSSRKAAINAFLALASREQGARIIFGVSAGGVAEPDFRDSLVSYFQAALADSAAKQAANSVMEEWKVLAEEGKLDKRTTVEAFGMALAPWIKDNVMQRFLPDSTQLDMNSFWGRVLAVGIQQTMSSVSPETNADVLEG</sequence>
<protein>
    <submittedName>
        <fullName evidence="1">Uncharacterized protein</fullName>
    </submittedName>
</protein>
<reference evidence="1 2" key="1">
    <citation type="submission" date="2020-08" db="EMBL/GenBank/DDBJ databases">
        <title>Sequencing the genomes of 1000 actinobacteria strains.</title>
        <authorList>
            <person name="Klenk H.-P."/>
        </authorList>
    </citation>
    <scope>NUCLEOTIDE SEQUENCE [LARGE SCALE GENOMIC DNA]</scope>
    <source>
        <strain evidence="1 2">DSM 46659</strain>
    </source>
</reference>
<dbReference type="RefSeq" id="WP_184079143.1">
    <property type="nucleotide sequence ID" value="NZ_JACHDS010000001.1"/>
</dbReference>
<proteinExistence type="predicted"/>
<keyword evidence="2" id="KW-1185">Reference proteome</keyword>
<evidence type="ECO:0000313" key="2">
    <source>
        <dbReference type="Proteomes" id="UP000546642"/>
    </source>
</evidence>
<organism evidence="1 2">
    <name type="scientific">Nocardiopsis mwathae</name>
    <dbReference type="NCBI Taxonomy" id="1472723"/>
    <lineage>
        <taxon>Bacteria</taxon>
        <taxon>Bacillati</taxon>
        <taxon>Actinomycetota</taxon>
        <taxon>Actinomycetes</taxon>
        <taxon>Streptosporangiales</taxon>
        <taxon>Nocardiopsidaceae</taxon>
        <taxon>Nocardiopsis</taxon>
    </lineage>
</organism>
<dbReference type="AlphaFoldDB" id="A0A7X0D7U8"/>